<dbReference type="SUPFAM" id="SSF52540">
    <property type="entry name" value="P-loop containing nucleoside triphosphate hydrolases"/>
    <property type="match status" value="1"/>
</dbReference>
<feature type="repeat" description="ANK" evidence="4">
    <location>
        <begin position="209"/>
        <end position="241"/>
    </location>
</feature>
<comment type="caution">
    <text evidence="8">The sequence shown here is derived from an EMBL/GenBank/DDBJ whole genome shotgun (WGS) entry which is preliminary data.</text>
</comment>
<keyword evidence="3" id="KW-0175">Coiled coil</keyword>
<accession>A0A8S3QDH0</accession>
<feature type="region of interest" description="Disordered" evidence="5">
    <location>
        <begin position="37"/>
        <end position="61"/>
    </location>
</feature>
<dbReference type="Gene3D" id="3.40.50.300">
    <property type="entry name" value="P-loop containing nucleotide triphosphate hydrolases"/>
    <property type="match status" value="1"/>
</dbReference>
<keyword evidence="6" id="KW-0472">Membrane</keyword>
<protein>
    <recommendedName>
        <fullName evidence="7">AAA+ ATPase domain-containing protein</fullName>
    </recommendedName>
</protein>
<evidence type="ECO:0000256" key="1">
    <source>
        <dbReference type="ARBA" id="ARBA00022737"/>
    </source>
</evidence>
<dbReference type="SMART" id="SM00382">
    <property type="entry name" value="AAA"/>
    <property type="match status" value="1"/>
</dbReference>
<dbReference type="PANTHER" id="PTHR24189:SF71">
    <property type="entry name" value="ANKYRIN REPEAT DOMAIN 39"/>
    <property type="match status" value="1"/>
</dbReference>
<feature type="domain" description="AAA+ ATPase" evidence="7">
    <location>
        <begin position="489"/>
        <end position="646"/>
    </location>
</feature>
<dbReference type="GO" id="GO:0016887">
    <property type="term" value="F:ATP hydrolysis activity"/>
    <property type="evidence" value="ECO:0007669"/>
    <property type="project" value="InterPro"/>
</dbReference>
<dbReference type="InterPro" id="IPR057568">
    <property type="entry name" value="CortBP2_NAV1-like_AAA_lid"/>
</dbReference>
<evidence type="ECO:0000256" key="4">
    <source>
        <dbReference type="PROSITE-ProRule" id="PRU00023"/>
    </source>
</evidence>
<dbReference type="OrthoDB" id="6021133at2759"/>
<evidence type="ECO:0000313" key="9">
    <source>
        <dbReference type="Proteomes" id="UP000683360"/>
    </source>
</evidence>
<feature type="transmembrane region" description="Helical" evidence="6">
    <location>
        <begin position="146"/>
        <end position="164"/>
    </location>
</feature>
<keyword evidence="6" id="KW-1133">Transmembrane helix</keyword>
<dbReference type="SMART" id="SM00248">
    <property type="entry name" value="ANK"/>
    <property type="match status" value="5"/>
</dbReference>
<dbReference type="PROSITE" id="PS50297">
    <property type="entry name" value="ANK_REP_REGION"/>
    <property type="match status" value="1"/>
</dbReference>
<dbReference type="InterPro" id="IPR036770">
    <property type="entry name" value="Ankyrin_rpt-contain_sf"/>
</dbReference>
<dbReference type="Pfam" id="PF00004">
    <property type="entry name" value="AAA"/>
    <property type="match status" value="1"/>
</dbReference>
<dbReference type="GO" id="GO:0005634">
    <property type="term" value="C:nucleus"/>
    <property type="evidence" value="ECO:0007669"/>
    <property type="project" value="TreeGrafter"/>
</dbReference>
<name>A0A8S3QDH0_MYTED</name>
<dbReference type="Pfam" id="PF12796">
    <property type="entry name" value="Ank_2"/>
    <property type="match status" value="2"/>
</dbReference>
<dbReference type="InterPro" id="IPR050745">
    <property type="entry name" value="Multifunctional_regulatory"/>
</dbReference>
<reference evidence="8" key="1">
    <citation type="submission" date="2021-03" db="EMBL/GenBank/DDBJ databases">
        <authorList>
            <person name="Bekaert M."/>
        </authorList>
    </citation>
    <scope>NUCLEOTIDE SEQUENCE</scope>
</reference>
<evidence type="ECO:0000313" key="8">
    <source>
        <dbReference type="EMBL" id="CAG2194921.1"/>
    </source>
</evidence>
<dbReference type="AlphaFoldDB" id="A0A8S3QDH0"/>
<organism evidence="8 9">
    <name type="scientific">Mytilus edulis</name>
    <name type="common">Blue mussel</name>
    <dbReference type="NCBI Taxonomy" id="6550"/>
    <lineage>
        <taxon>Eukaryota</taxon>
        <taxon>Metazoa</taxon>
        <taxon>Spiralia</taxon>
        <taxon>Lophotrochozoa</taxon>
        <taxon>Mollusca</taxon>
        <taxon>Bivalvia</taxon>
        <taxon>Autobranchia</taxon>
        <taxon>Pteriomorphia</taxon>
        <taxon>Mytilida</taxon>
        <taxon>Mytiloidea</taxon>
        <taxon>Mytilidae</taxon>
        <taxon>Mytilinae</taxon>
        <taxon>Mytilus</taxon>
    </lineage>
</organism>
<sequence length="1032" mass="115459">MIITTETQEEESRNDTWNPKFSAWNSKVTTRELLGRHGTHTCSSSTPENAALDVETPPTSSDPLEFLGPEMADLQQLLTTIMSDSDTAHTEIDPTSSLQQSALSSSLSSSSSANEIEASPLHKFSFDGNFDSDFKTYIRMLIINEINASLILIIFYLGCVKLLLEYGANPNSVRDDRFSALHETAIQGYKVCLKLLLDHGASPNHGDHNNWTALHLAATEGHTECCHLLLEHGAKLNSISNTTWTPLHSVVHSNLAECLRFLLTYHPKSASRTYNLNEVVDLSDKDGWTITHIAATHNTPDCLDVILNHCNVDLEKKDRWGRTVLDVASPQFDSKDVSLSVILEISYVSSSNTDMFTLPTQKFNIGSVLLAPNTPWVILENKLQFVLTSFLSQLDVGLKTKRTSRLDPEIGGDSMQYSLGIKFDILDRFMLGRFGWKKGDSFQQLPYDVMCNNKANTVSIIVENSIEALACDVMFPVSVLQNYIRLLEHYKSVVFYGPDSTGKTYLARRLANYIAKKEQETGKITEIHHVSLHENYSHNDLVKLLKNTGCMVKEDNEEADCRAPILILDNLDNINIAELFGPLLNAVEHRGQFHSFTLNGATDEGGEDLYFFVDNLYILGTMNKSRSIGLDFGIQQRFRWVHLRIDIEPIRNLLARHLLRRFIHINKGQLPSSDSTIFRAVEWVVCVWQRLNDGLGKLGLPDVVFGPYQFLSCPLETNDPQSIQSWMATMWNNVISPVVKEAVIKNSGKDASDIGQQKVVSTALYVLMQRAVVPGCPLSGQDKEHFLHSLSGTNELDIPIKQDKTSKSTGLSRRSRENSPVRLQRNSIGSDSKPDIMLASSSIKRRSLSDMSLQSTFEAEEIKQDTQQAKVPKLEIRSPVIFSRNSPLRASTPAGNFWEPDNNSSHIVRSYSVSNRPNSSQGRSTSNIPQVSRRTRSSENLTTFGSPYGFSKLNNNNITPKLKSPFSFSLATPTSSLTSFKFLEAKSKVTTGSHIKRTARRSLDSADRQFSALPNRNDRRSFQPDHYLGTNC</sequence>
<dbReference type="PANTHER" id="PTHR24189">
    <property type="entry name" value="MYOTROPHIN"/>
    <property type="match status" value="1"/>
</dbReference>
<feature type="region of interest" description="Disordered" evidence="5">
    <location>
        <begin position="797"/>
        <end position="835"/>
    </location>
</feature>
<dbReference type="InterPro" id="IPR027417">
    <property type="entry name" value="P-loop_NTPase"/>
</dbReference>
<keyword evidence="9" id="KW-1185">Reference proteome</keyword>
<evidence type="ECO:0000256" key="3">
    <source>
        <dbReference type="ARBA" id="ARBA00023054"/>
    </source>
</evidence>
<dbReference type="Pfam" id="PF25408">
    <property type="entry name" value="AAA_lid_NAV1"/>
    <property type="match status" value="1"/>
</dbReference>
<feature type="compositionally biased region" description="Polar residues" evidence="5">
    <location>
        <begin position="912"/>
        <end position="945"/>
    </location>
</feature>
<dbReference type="SUPFAM" id="SSF48403">
    <property type="entry name" value="Ankyrin repeat"/>
    <property type="match status" value="1"/>
</dbReference>
<proteinExistence type="predicted"/>
<dbReference type="GO" id="GO:0005524">
    <property type="term" value="F:ATP binding"/>
    <property type="evidence" value="ECO:0007669"/>
    <property type="project" value="InterPro"/>
</dbReference>
<evidence type="ECO:0000256" key="2">
    <source>
        <dbReference type="ARBA" id="ARBA00023043"/>
    </source>
</evidence>
<evidence type="ECO:0000256" key="5">
    <source>
        <dbReference type="SAM" id="MobiDB-lite"/>
    </source>
</evidence>
<feature type="repeat" description="ANK" evidence="4">
    <location>
        <begin position="176"/>
        <end position="208"/>
    </location>
</feature>
<dbReference type="GO" id="GO:0005737">
    <property type="term" value="C:cytoplasm"/>
    <property type="evidence" value="ECO:0007669"/>
    <property type="project" value="TreeGrafter"/>
</dbReference>
<dbReference type="InterPro" id="IPR002110">
    <property type="entry name" value="Ankyrin_rpt"/>
</dbReference>
<dbReference type="PROSITE" id="PS50088">
    <property type="entry name" value="ANK_REPEAT"/>
    <property type="match status" value="2"/>
</dbReference>
<keyword evidence="2 4" id="KW-0040">ANK repeat</keyword>
<dbReference type="InterPro" id="IPR003959">
    <property type="entry name" value="ATPase_AAA_core"/>
</dbReference>
<keyword evidence="1" id="KW-0677">Repeat</keyword>
<dbReference type="Proteomes" id="UP000683360">
    <property type="component" value="Unassembled WGS sequence"/>
</dbReference>
<evidence type="ECO:0000256" key="6">
    <source>
        <dbReference type="SAM" id="Phobius"/>
    </source>
</evidence>
<dbReference type="EMBL" id="CAJPWZ010000500">
    <property type="protein sequence ID" value="CAG2194921.1"/>
    <property type="molecule type" value="Genomic_DNA"/>
</dbReference>
<dbReference type="InterPro" id="IPR003593">
    <property type="entry name" value="AAA+_ATPase"/>
</dbReference>
<dbReference type="CDD" id="cd00009">
    <property type="entry name" value="AAA"/>
    <property type="match status" value="1"/>
</dbReference>
<keyword evidence="6" id="KW-0812">Transmembrane</keyword>
<feature type="region of interest" description="Disordered" evidence="5">
    <location>
        <begin position="912"/>
        <end position="946"/>
    </location>
</feature>
<gene>
    <name evidence="8" type="ORF">MEDL_9909</name>
</gene>
<evidence type="ECO:0000259" key="7">
    <source>
        <dbReference type="SMART" id="SM00382"/>
    </source>
</evidence>
<dbReference type="Gene3D" id="1.25.40.20">
    <property type="entry name" value="Ankyrin repeat-containing domain"/>
    <property type="match status" value="1"/>
</dbReference>